<proteinExistence type="predicted"/>
<reference evidence="8 9" key="1">
    <citation type="submission" date="2017-04" db="EMBL/GenBank/DDBJ databases">
        <title>Novel microbial lineages endemic to geothermal iron-oxide mats fill important gaps in the evolutionary history of Archaea.</title>
        <authorList>
            <person name="Jay Z.J."/>
            <person name="Beam J.P."/>
            <person name="Dlakic M."/>
            <person name="Rusch D.B."/>
            <person name="Kozubal M.A."/>
            <person name="Inskeep W.P."/>
        </authorList>
    </citation>
    <scope>NUCLEOTIDE SEQUENCE [LARGE SCALE GENOMIC DNA]</scope>
    <source>
        <strain evidence="8">ECH_B_SAG-M15</strain>
    </source>
</reference>
<evidence type="ECO:0000256" key="5">
    <source>
        <dbReference type="ARBA" id="ARBA00023136"/>
    </source>
</evidence>
<evidence type="ECO:0000256" key="6">
    <source>
        <dbReference type="SAM" id="Phobius"/>
    </source>
</evidence>
<evidence type="ECO:0000256" key="2">
    <source>
        <dbReference type="ARBA" id="ARBA00022475"/>
    </source>
</evidence>
<dbReference type="GO" id="GO:0005886">
    <property type="term" value="C:plasma membrane"/>
    <property type="evidence" value="ECO:0007669"/>
    <property type="project" value="UniProtKB-SubCell"/>
</dbReference>
<feature type="transmembrane region" description="Helical" evidence="6">
    <location>
        <begin position="314"/>
        <end position="335"/>
    </location>
</feature>
<dbReference type="SUPFAM" id="SSF53448">
    <property type="entry name" value="Nucleotide-diphospho-sugar transferases"/>
    <property type="match status" value="1"/>
</dbReference>
<organism evidence="8 9">
    <name type="scientific">Candidatus Marsarchaeota G2 archaeon ECH_B_SAG-M15</name>
    <dbReference type="NCBI Taxonomy" id="1978162"/>
    <lineage>
        <taxon>Archaea</taxon>
        <taxon>Candidatus Marsarchaeota</taxon>
        <taxon>Candidatus Marsarchaeota group 2</taxon>
    </lineage>
</organism>
<keyword evidence="6" id="KW-1133">Transmembrane helix</keyword>
<feature type="domain" description="Glycosyltransferase 2-like" evidence="7">
    <location>
        <begin position="54"/>
        <end position="219"/>
    </location>
</feature>
<name>A0A2R6AXF4_9ARCH</name>
<dbReference type="CDD" id="cd06423">
    <property type="entry name" value="CESA_like"/>
    <property type="match status" value="1"/>
</dbReference>
<gene>
    <name evidence="8" type="ORF">B9Q08_03510</name>
</gene>
<dbReference type="EMBL" id="NEXJ01000057">
    <property type="protein sequence ID" value="PSN91091.1"/>
    <property type="molecule type" value="Genomic_DNA"/>
</dbReference>
<dbReference type="Gene3D" id="3.90.550.10">
    <property type="entry name" value="Spore Coat Polysaccharide Biosynthesis Protein SpsA, Chain A"/>
    <property type="match status" value="1"/>
</dbReference>
<evidence type="ECO:0000256" key="4">
    <source>
        <dbReference type="ARBA" id="ARBA00022679"/>
    </source>
</evidence>
<protein>
    <recommendedName>
        <fullName evidence="7">Glycosyltransferase 2-like domain-containing protein</fullName>
    </recommendedName>
</protein>
<evidence type="ECO:0000313" key="9">
    <source>
        <dbReference type="Proteomes" id="UP000240490"/>
    </source>
</evidence>
<comment type="subcellular location">
    <subcellularLocation>
        <location evidence="1">Cell membrane</location>
    </subcellularLocation>
</comment>
<evidence type="ECO:0000256" key="3">
    <source>
        <dbReference type="ARBA" id="ARBA00022676"/>
    </source>
</evidence>
<dbReference type="InterPro" id="IPR001173">
    <property type="entry name" value="Glyco_trans_2-like"/>
</dbReference>
<dbReference type="PANTHER" id="PTHR43646:SF2">
    <property type="entry name" value="GLYCOSYLTRANSFERASE 2-LIKE DOMAIN-CONTAINING PROTEIN"/>
    <property type="match status" value="1"/>
</dbReference>
<accession>A0A2R6AXF4</accession>
<comment type="caution">
    <text evidence="8">The sequence shown here is derived from an EMBL/GenBank/DDBJ whole genome shotgun (WGS) entry which is preliminary data.</text>
</comment>
<feature type="transmembrane region" description="Helical" evidence="6">
    <location>
        <begin position="355"/>
        <end position="374"/>
    </location>
</feature>
<keyword evidence="6" id="KW-0812">Transmembrane</keyword>
<evidence type="ECO:0000256" key="1">
    <source>
        <dbReference type="ARBA" id="ARBA00004236"/>
    </source>
</evidence>
<feature type="transmembrane region" description="Helical" evidence="6">
    <location>
        <begin position="6"/>
        <end position="29"/>
    </location>
</feature>
<dbReference type="Proteomes" id="UP000240490">
    <property type="component" value="Unassembled WGS sequence"/>
</dbReference>
<evidence type="ECO:0000313" key="8">
    <source>
        <dbReference type="EMBL" id="PSN91091.1"/>
    </source>
</evidence>
<keyword evidence="3" id="KW-0328">Glycosyltransferase</keyword>
<dbReference type="InterPro" id="IPR029044">
    <property type="entry name" value="Nucleotide-diphossugar_trans"/>
</dbReference>
<feature type="transmembrane region" description="Helical" evidence="6">
    <location>
        <begin position="282"/>
        <end position="302"/>
    </location>
</feature>
<dbReference type="GO" id="GO:0016757">
    <property type="term" value="F:glycosyltransferase activity"/>
    <property type="evidence" value="ECO:0007669"/>
    <property type="project" value="UniProtKB-KW"/>
</dbReference>
<keyword evidence="4" id="KW-0808">Transferase</keyword>
<dbReference type="Pfam" id="PF00535">
    <property type="entry name" value="Glycos_transf_2"/>
    <property type="match status" value="1"/>
</dbReference>
<keyword evidence="2" id="KW-1003">Cell membrane</keyword>
<keyword evidence="5 6" id="KW-0472">Membrane</keyword>
<sequence>MTPLTLGFYALILLGIVDFLAWLILLYRFEAGFRRAPKLPRQYIDQPTRRVAAVVAARNEEETIAECIRSLLSQTCINSVIVVDDASTDKTYEEAKKFASDDRVHVLRLGGNGAGKAEACYFGVGHTDADWLLFVDADTRLKPGFVSRALVFAEEKRLDALSVVGQLRCPSFWDKVSTPFLFGLLNSFIRLDYVCDRGRKSAYFYGSFILIKRDAYMKIGGHRAVKDDIVEDRALGSLAKKSGLNICIAQAPDSVSAEWAPGFRSNLKAMQRVIAPSINRRVGLGSAFSFALTALFFIPLLLTTLSLSGLTQTLTPINTIGAFLGVSSLVLVAALSVRSAQRISCEIWSHAYGHLWSCWVLGIIVSNLGLSGLVRPPCVDVGSIPPHYGLTP</sequence>
<evidence type="ECO:0000259" key="7">
    <source>
        <dbReference type="Pfam" id="PF00535"/>
    </source>
</evidence>
<dbReference type="AlphaFoldDB" id="A0A2R6AXF4"/>
<dbReference type="PANTHER" id="PTHR43646">
    <property type="entry name" value="GLYCOSYLTRANSFERASE"/>
    <property type="match status" value="1"/>
</dbReference>